<keyword evidence="4 6" id="KW-1133">Transmembrane helix</keyword>
<dbReference type="CDD" id="cd06174">
    <property type="entry name" value="MFS"/>
    <property type="match status" value="1"/>
</dbReference>
<feature type="non-terminal residue" evidence="7">
    <location>
        <position position="1"/>
    </location>
</feature>
<evidence type="ECO:0000256" key="6">
    <source>
        <dbReference type="SAM" id="Phobius"/>
    </source>
</evidence>
<protein>
    <recommendedName>
        <fullName evidence="9">Major facilitator superfamily (MFS) profile domain-containing protein</fullName>
    </recommendedName>
</protein>
<feature type="transmembrane region" description="Helical" evidence="6">
    <location>
        <begin position="14"/>
        <end position="34"/>
    </location>
</feature>
<dbReference type="STRING" id="307507.A0A2V0PGJ9"/>
<keyword evidence="5 6" id="KW-0472">Membrane</keyword>
<reference evidence="7 8" key="1">
    <citation type="journal article" date="2018" name="Sci. Rep.">
        <title>Raphidocelis subcapitata (=Pseudokirchneriella subcapitata) provides an insight into genome evolution and environmental adaptations in the Sphaeropleales.</title>
        <authorList>
            <person name="Suzuki S."/>
            <person name="Yamaguchi H."/>
            <person name="Nakajima N."/>
            <person name="Kawachi M."/>
        </authorList>
    </citation>
    <scope>NUCLEOTIDE SEQUENCE [LARGE SCALE GENOMIC DNA]</scope>
    <source>
        <strain evidence="7 8">NIES-35</strain>
    </source>
</reference>
<proteinExistence type="predicted"/>
<sequence length="470" mass="47885">IPTNLLLTRLGPKIWLPLITATWGAVSMASAAVIRGPLPFYLMRVLLGAAESGCFPGMWWTCEQFYPPSHITFAYSALEAAIAVAQIVAAPFAAALLAADGVAGLEGWQALFLAQGAITVAFAGLLYARLPNGVATAAFLDNEDRAWIARQRALALQAALNGADQLRGAADGQCKELQLGELARGAAPQHAGSAPEPSGAAAGDAARLLPAAHADSSGAALPVSAAPPVLAPLAQVAEAACNPRLWYLVALKVLKDVSLDSLVYWTPVLIHALLEGGTVSLGVKSDGDSAGERCGGKNAQLRAVLLSLVPFGLAAAATLAIGHSSERSGERRRHIGLPLLCGGVAFGLMPAFLHLGQLAAAFACVAVAVIAADATTGPFWSLVLSAARPGTSAVALAAVNSLGKLGGAAGPASFGLLSYYTGSLRGPILFVACALLGAGVLALAYRHDYGAPRHDAEEEVEAPLQGPVVT</sequence>
<keyword evidence="3 6" id="KW-0812">Transmembrane</keyword>
<feature type="transmembrane region" description="Helical" evidence="6">
    <location>
        <begin position="110"/>
        <end position="130"/>
    </location>
</feature>
<accession>A0A2V0PGJ9</accession>
<evidence type="ECO:0000256" key="1">
    <source>
        <dbReference type="ARBA" id="ARBA00004141"/>
    </source>
</evidence>
<feature type="transmembrane region" description="Helical" evidence="6">
    <location>
        <begin position="73"/>
        <end position="98"/>
    </location>
</feature>
<dbReference type="SUPFAM" id="SSF103473">
    <property type="entry name" value="MFS general substrate transporter"/>
    <property type="match status" value="1"/>
</dbReference>
<gene>
    <name evidence="7" type="ORF">Rsub_11673</name>
</gene>
<comment type="caution">
    <text evidence="7">The sequence shown here is derived from an EMBL/GenBank/DDBJ whole genome shotgun (WGS) entry which is preliminary data.</text>
</comment>
<dbReference type="Pfam" id="PF07690">
    <property type="entry name" value="MFS_1"/>
    <property type="match status" value="1"/>
</dbReference>
<keyword evidence="8" id="KW-1185">Reference proteome</keyword>
<feature type="transmembrane region" description="Helical" evidence="6">
    <location>
        <begin position="426"/>
        <end position="445"/>
    </location>
</feature>
<evidence type="ECO:0000313" key="7">
    <source>
        <dbReference type="EMBL" id="GBF98679.1"/>
    </source>
</evidence>
<feature type="transmembrane region" description="Helical" evidence="6">
    <location>
        <begin position="335"/>
        <end position="353"/>
    </location>
</feature>
<evidence type="ECO:0008006" key="9">
    <source>
        <dbReference type="Google" id="ProtNLM"/>
    </source>
</evidence>
<dbReference type="PANTHER" id="PTHR43791">
    <property type="entry name" value="PERMEASE-RELATED"/>
    <property type="match status" value="1"/>
</dbReference>
<name>A0A2V0PGJ9_9CHLO</name>
<dbReference type="InParanoid" id="A0A2V0PGJ9"/>
<dbReference type="Gene3D" id="1.20.1250.20">
    <property type="entry name" value="MFS general substrate transporter like domains"/>
    <property type="match status" value="2"/>
</dbReference>
<evidence type="ECO:0000313" key="8">
    <source>
        <dbReference type="Proteomes" id="UP000247498"/>
    </source>
</evidence>
<dbReference type="EMBL" id="BDRX01000131">
    <property type="protein sequence ID" value="GBF98679.1"/>
    <property type="molecule type" value="Genomic_DNA"/>
</dbReference>
<organism evidence="7 8">
    <name type="scientific">Raphidocelis subcapitata</name>
    <dbReference type="NCBI Taxonomy" id="307507"/>
    <lineage>
        <taxon>Eukaryota</taxon>
        <taxon>Viridiplantae</taxon>
        <taxon>Chlorophyta</taxon>
        <taxon>core chlorophytes</taxon>
        <taxon>Chlorophyceae</taxon>
        <taxon>CS clade</taxon>
        <taxon>Sphaeropleales</taxon>
        <taxon>Selenastraceae</taxon>
        <taxon>Raphidocelis</taxon>
    </lineage>
</organism>
<evidence type="ECO:0000256" key="5">
    <source>
        <dbReference type="ARBA" id="ARBA00023136"/>
    </source>
</evidence>
<dbReference type="InterPro" id="IPR036259">
    <property type="entry name" value="MFS_trans_sf"/>
</dbReference>
<dbReference type="OrthoDB" id="196786at2759"/>
<comment type="subcellular location">
    <subcellularLocation>
        <location evidence="1">Membrane</location>
        <topology evidence="1">Multi-pass membrane protein</topology>
    </subcellularLocation>
</comment>
<keyword evidence="2" id="KW-0813">Transport</keyword>
<dbReference type="PANTHER" id="PTHR43791:SF36">
    <property type="entry name" value="TRANSPORTER, PUTATIVE (AFU_ORTHOLOGUE AFUA_6G08340)-RELATED"/>
    <property type="match status" value="1"/>
</dbReference>
<evidence type="ECO:0000256" key="3">
    <source>
        <dbReference type="ARBA" id="ARBA00022692"/>
    </source>
</evidence>
<dbReference type="Proteomes" id="UP000247498">
    <property type="component" value="Unassembled WGS sequence"/>
</dbReference>
<feature type="transmembrane region" description="Helical" evidence="6">
    <location>
        <begin position="359"/>
        <end position="382"/>
    </location>
</feature>
<evidence type="ECO:0000256" key="4">
    <source>
        <dbReference type="ARBA" id="ARBA00022989"/>
    </source>
</evidence>
<dbReference type="GO" id="GO:0016020">
    <property type="term" value="C:membrane"/>
    <property type="evidence" value="ECO:0007669"/>
    <property type="project" value="UniProtKB-SubCell"/>
</dbReference>
<dbReference type="GO" id="GO:0022857">
    <property type="term" value="F:transmembrane transporter activity"/>
    <property type="evidence" value="ECO:0007669"/>
    <property type="project" value="InterPro"/>
</dbReference>
<feature type="transmembrane region" description="Helical" evidence="6">
    <location>
        <begin position="303"/>
        <end position="323"/>
    </location>
</feature>
<evidence type="ECO:0000256" key="2">
    <source>
        <dbReference type="ARBA" id="ARBA00022448"/>
    </source>
</evidence>
<dbReference type="InterPro" id="IPR011701">
    <property type="entry name" value="MFS"/>
</dbReference>
<dbReference type="AlphaFoldDB" id="A0A2V0PGJ9"/>